<evidence type="ECO:0000313" key="1">
    <source>
        <dbReference type="EMBL" id="OEU22840.1"/>
    </source>
</evidence>
<dbReference type="Proteomes" id="UP000095751">
    <property type="component" value="Unassembled WGS sequence"/>
</dbReference>
<dbReference type="AlphaFoldDB" id="A0A1E7FXG8"/>
<keyword evidence="2" id="KW-1185">Reference proteome</keyword>
<proteinExistence type="predicted"/>
<dbReference type="InParanoid" id="A0A1E7FXG8"/>
<dbReference type="KEGG" id="fcy:FRACYDRAFT_267403"/>
<reference evidence="1 2" key="1">
    <citation type="submission" date="2016-09" db="EMBL/GenBank/DDBJ databases">
        <title>Extensive genetic diversity and differential bi-allelic expression allows diatom success in the polar Southern Ocean.</title>
        <authorList>
            <consortium name="DOE Joint Genome Institute"/>
            <person name="Mock T."/>
            <person name="Otillar R.P."/>
            <person name="Strauss J."/>
            <person name="Dupont C."/>
            <person name="Frickenhaus S."/>
            <person name="Maumus F."/>
            <person name="Mcmullan M."/>
            <person name="Sanges R."/>
            <person name="Schmutz J."/>
            <person name="Toseland A."/>
            <person name="Valas R."/>
            <person name="Veluchamy A."/>
            <person name="Ward B.J."/>
            <person name="Allen A."/>
            <person name="Barry K."/>
            <person name="Falciatore A."/>
            <person name="Ferrante M."/>
            <person name="Fortunato A.E."/>
            <person name="Gloeckner G."/>
            <person name="Gruber A."/>
            <person name="Hipkin R."/>
            <person name="Janech M."/>
            <person name="Kroth P."/>
            <person name="Leese F."/>
            <person name="Lindquist E."/>
            <person name="Lyon B.R."/>
            <person name="Martin J."/>
            <person name="Mayer C."/>
            <person name="Parker M."/>
            <person name="Quesneville H."/>
            <person name="Raymond J."/>
            <person name="Uhlig C."/>
            <person name="Valentin K.U."/>
            <person name="Worden A.Z."/>
            <person name="Armbrust E.V."/>
            <person name="Bowler C."/>
            <person name="Green B."/>
            <person name="Moulton V."/>
            <person name="Van Oosterhout C."/>
            <person name="Grigoriev I."/>
        </authorList>
    </citation>
    <scope>NUCLEOTIDE SEQUENCE [LARGE SCALE GENOMIC DNA]</scope>
    <source>
        <strain evidence="1 2">CCMP1102</strain>
    </source>
</reference>
<protein>
    <submittedName>
        <fullName evidence="1">Uncharacterized protein</fullName>
    </submittedName>
</protein>
<dbReference type="EMBL" id="KV784353">
    <property type="protein sequence ID" value="OEU22840.1"/>
    <property type="molecule type" value="Genomic_DNA"/>
</dbReference>
<organism evidence="1 2">
    <name type="scientific">Fragilariopsis cylindrus CCMP1102</name>
    <dbReference type="NCBI Taxonomy" id="635003"/>
    <lineage>
        <taxon>Eukaryota</taxon>
        <taxon>Sar</taxon>
        <taxon>Stramenopiles</taxon>
        <taxon>Ochrophyta</taxon>
        <taxon>Bacillariophyta</taxon>
        <taxon>Bacillariophyceae</taxon>
        <taxon>Bacillariophycidae</taxon>
        <taxon>Bacillariales</taxon>
        <taxon>Bacillariaceae</taxon>
        <taxon>Fragilariopsis</taxon>
    </lineage>
</organism>
<evidence type="ECO:0000313" key="2">
    <source>
        <dbReference type="Proteomes" id="UP000095751"/>
    </source>
</evidence>
<accession>A0A1E7FXG8</accession>
<sequence>MSNGLENDNHPEELVVGARSVEANNGRPPIAVRNIPDGISACPADPRKSYPLQVVFVFGGSVLPSSKTPRE</sequence>
<name>A0A1E7FXG8_9STRA</name>
<gene>
    <name evidence="1" type="ORF">FRACYDRAFT_267403</name>
</gene>